<dbReference type="GO" id="GO:0016853">
    <property type="term" value="F:isomerase activity"/>
    <property type="evidence" value="ECO:0007669"/>
    <property type="project" value="UniProtKB-KW"/>
</dbReference>
<comment type="caution">
    <text evidence="2">The sequence shown here is derived from an EMBL/GenBank/DDBJ whole genome shotgun (WGS) entry which is preliminary data.</text>
</comment>
<dbReference type="CDD" id="cd06558">
    <property type="entry name" value="crotonase-like"/>
    <property type="match status" value="1"/>
</dbReference>
<accession>A0A7W9AHU4</accession>
<dbReference type="Proteomes" id="UP000549617">
    <property type="component" value="Unassembled WGS sequence"/>
</dbReference>
<comment type="similarity">
    <text evidence="1">Belongs to the enoyl-CoA hydratase/isomerase family.</text>
</comment>
<dbReference type="InterPro" id="IPR014748">
    <property type="entry name" value="Enoyl-CoA_hydra_C"/>
</dbReference>
<keyword evidence="3" id="KW-1185">Reference proteome</keyword>
<dbReference type="SUPFAM" id="SSF52096">
    <property type="entry name" value="ClpP/crotonase"/>
    <property type="match status" value="1"/>
</dbReference>
<reference evidence="2 3" key="1">
    <citation type="submission" date="2020-08" db="EMBL/GenBank/DDBJ databases">
        <title>Genomic Encyclopedia of Type Strains, Phase IV (KMG-IV): sequencing the most valuable type-strain genomes for metagenomic binning, comparative biology and taxonomic classification.</title>
        <authorList>
            <person name="Goeker M."/>
        </authorList>
    </citation>
    <scope>NUCLEOTIDE SEQUENCE [LARGE SCALE GENOMIC DNA]</scope>
    <source>
        <strain evidence="2 3">DSM 25079</strain>
    </source>
</reference>
<proteinExistence type="inferred from homology"/>
<dbReference type="PANTHER" id="PTHR43802">
    <property type="entry name" value="ENOYL-COA HYDRATASE"/>
    <property type="match status" value="1"/>
</dbReference>
<gene>
    <name evidence="2" type="ORF">FHS49_001891</name>
</gene>
<dbReference type="InterPro" id="IPR029045">
    <property type="entry name" value="ClpP/crotonase-like_dom_sf"/>
</dbReference>
<dbReference type="EMBL" id="JACIJC010000003">
    <property type="protein sequence ID" value="MBB5685875.1"/>
    <property type="molecule type" value="Genomic_DNA"/>
</dbReference>
<dbReference type="PANTHER" id="PTHR43802:SF1">
    <property type="entry name" value="IP11341P-RELATED"/>
    <property type="match status" value="1"/>
</dbReference>
<sequence length="264" mass="26751">MSDAPVLVSVDGAIATLTLNRPAAGNTVDLPLAQALLQAAIRCDTDAAIRCVVLTGAGKLFCGGGDIGAFAGAGDQMPAFLSELAGTLHMAVARLMRMPKPLLVLVNGPAAGAGLSLAIAGDIVIAARTAHFTAAYGSVGLSPDGGMSWHLPRLVGMRKAQEMIIANRRVSAEEGAAIGLVSRMVEDADLAGEGAKQAAILTAAPTAAIGAARSLLLASFDGPFEGHLERETRAITASGGTGECREGVTAFLARRKPDFQNGPA</sequence>
<keyword evidence="2" id="KW-0413">Isomerase</keyword>
<organism evidence="2 3">
    <name type="scientific">Sphingobium boeckii</name>
    <dbReference type="NCBI Taxonomy" id="1082345"/>
    <lineage>
        <taxon>Bacteria</taxon>
        <taxon>Pseudomonadati</taxon>
        <taxon>Pseudomonadota</taxon>
        <taxon>Alphaproteobacteria</taxon>
        <taxon>Sphingomonadales</taxon>
        <taxon>Sphingomonadaceae</taxon>
        <taxon>Sphingobium</taxon>
    </lineage>
</organism>
<dbReference type="Pfam" id="PF00378">
    <property type="entry name" value="ECH_1"/>
    <property type="match status" value="1"/>
</dbReference>
<protein>
    <submittedName>
        <fullName evidence="2">2-(1,2-epoxy-1,2-dihydrophenyl)acetyl-CoA isomerase</fullName>
        <ecNumber evidence="2">5.3.3.18</ecNumber>
    </submittedName>
</protein>
<dbReference type="Gene3D" id="1.10.12.10">
    <property type="entry name" value="Lyase 2-enoyl-coa Hydratase, Chain A, domain 2"/>
    <property type="match status" value="1"/>
</dbReference>
<evidence type="ECO:0000313" key="3">
    <source>
        <dbReference type="Proteomes" id="UP000549617"/>
    </source>
</evidence>
<evidence type="ECO:0000256" key="1">
    <source>
        <dbReference type="ARBA" id="ARBA00005254"/>
    </source>
</evidence>
<name>A0A7W9AHU4_9SPHN</name>
<dbReference type="AlphaFoldDB" id="A0A7W9AHU4"/>
<dbReference type="Gene3D" id="3.90.226.10">
    <property type="entry name" value="2-enoyl-CoA Hydratase, Chain A, domain 1"/>
    <property type="match status" value="1"/>
</dbReference>
<dbReference type="EC" id="5.3.3.18" evidence="2"/>
<dbReference type="InterPro" id="IPR001753">
    <property type="entry name" value="Enoyl-CoA_hydra/iso"/>
</dbReference>
<evidence type="ECO:0000313" key="2">
    <source>
        <dbReference type="EMBL" id="MBB5685875.1"/>
    </source>
</evidence>